<feature type="transmembrane region" description="Helical" evidence="1">
    <location>
        <begin position="192"/>
        <end position="211"/>
    </location>
</feature>
<accession>T0AVS9</accession>
<dbReference type="RefSeq" id="WP_021250265.1">
    <property type="nucleotide sequence ID" value="NZ_ATJV01000072.1"/>
</dbReference>
<keyword evidence="1" id="KW-0472">Membrane</keyword>
<feature type="transmembrane region" description="Helical" evidence="1">
    <location>
        <begin position="544"/>
        <end position="563"/>
    </location>
</feature>
<dbReference type="AlphaFoldDB" id="T0AVS9"/>
<dbReference type="InterPro" id="IPR019794">
    <property type="entry name" value="Peroxidases_AS"/>
</dbReference>
<proteinExistence type="predicted"/>
<feature type="transmembrane region" description="Helical" evidence="1">
    <location>
        <begin position="287"/>
        <end position="306"/>
    </location>
</feature>
<feature type="transmembrane region" description="Helical" evidence="1">
    <location>
        <begin position="575"/>
        <end position="595"/>
    </location>
</feature>
<dbReference type="PROSITE" id="PS00436">
    <property type="entry name" value="PEROXIDASE_2"/>
    <property type="match status" value="1"/>
</dbReference>
<feature type="transmembrane region" description="Helical" evidence="1">
    <location>
        <begin position="132"/>
        <end position="154"/>
    </location>
</feature>
<comment type="caution">
    <text evidence="2">The sequence shown here is derived from an EMBL/GenBank/DDBJ whole genome shotgun (WGS) entry which is preliminary data.</text>
</comment>
<feature type="transmembrane region" description="Helical" evidence="1">
    <location>
        <begin position="607"/>
        <end position="625"/>
    </location>
</feature>
<dbReference type="GO" id="GO:0004601">
    <property type="term" value="F:peroxidase activity"/>
    <property type="evidence" value="ECO:0007669"/>
    <property type="project" value="InterPro"/>
</dbReference>
<name>T0AVS9_9RHOO</name>
<organism evidence="2 3">
    <name type="scientific">Thauera terpenica 58Eu</name>
    <dbReference type="NCBI Taxonomy" id="1348657"/>
    <lineage>
        <taxon>Bacteria</taxon>
        <taxon>Pseudomonadati</taxon>
        <taxon>Pseudomonadota</taxon>
        <taxon>Betaproteobacteria</taxon>
        <taxon>Rhodocyclales</taxon>
        <taxon>Zoogloeaceae</taxon>
        <taxon>Thauera</taxon>
    </lineage>
</organism>
<evidence type="ECO:0000313" key="3">
    <source>
        <dbReference type="Proteomes" id="UP000015455"/>
    </source>
</evidence>
<keyword evidence="3" id="KW-1185">Reference proteome</keyword>
<feature type="transmembrane region" description="Helical" evidence="1">
    <location>
        <begin position="161"/>
        <end position="180"/>
    </location>
</feature>
<dbReference type="Proteomes" id="UP000015455">
    <property type="component" value="Unassembled WGS sequence"/>
</dbReference>
<keyword evidence="1" id="KW-1133">Transmembrane helix</keyword>
<feature type="transmembrane region" description="Helical" evidence="1">
    <location>
        <begin position="21"/>
        <end position="45"/>
    </location>
</feature>
<feature type="transmembrane region" description="Helical" evidence="1">
    <location>
        <begin position="364"/>
        <end position="385"/>
    </location>
</feature>
<dbReference type="STRING" id="1348657.M622_17985"/>
<feature type="transmembrane region" description="Helical" evidence="1">
    <location>
        <begin position="440"/>
        <end position="459"/>
    </location>
</feature>
<gene>
    <name evidence="2" type="ORF">M622_17985</name>
</gene>
<evidence type="ECO:0000256" key="1">
    <source>
        <dbReference type="SAM" id="Phobius"/>
    </source>
</evidence>
<dbReference type="PATRIC" id="fig|1348657.5.peg.2862"/>
<feature type="transmembrane region" description="Helical" evidence="1">
    <location>
        <begin position="509"/>
        <end position="532"/>
    </location>
</feature>
<feature type="transmembrane region" description="Helical" evidence="1">
    <location>
        <begin position="218"/>
        <end position="237"/>
    </location>
</feature>
<feature type="transmembrane region" description="Helical" evidence="1">
    <location>
        <begin position="257"/>
        <end position="275"/>
    </location>
</feature>
<feature type="transmembrane region" description="Helical" evidence="1">
    <location>
        <begin position="336"/>
        <end position="358"/>
    </location>
</feature>
<reference evidence="2 3" key="1">
    <citation type="submission" date="2013-06" db="EMBL/GenBank/DDBJ databases">
        <title>Draft genome sequence of Thauera terpenica.</title>
        <authorList>
            <person name="Liu B."/>
            <person name="Frostegard A.H."/>
            <person name="Shapleigh J.P."/>
        </authorList>
    </citation>
    <scope>NUCLEOTIDE SEQUENCE [LARGE SCALE GENOMIC DNA]</scope>
    <source>
        <strain evidence="2 3">58Eu</strain>
    </source>
</reference>
<feature type="transmembrane region" description="Helical" evidence="1">
    <location>
        <begin position="312"/>
        <end position="329"/>
    </location>
</feature>
<feature type="transmembrane region" description="Helical" evidence="1">
    <location>
        <begin position="65"/>
        <end position="86"/>
    </location>
</feature>
<feature type="transmembrane region" description="Helical" evidence="1">
    <location>
        <begin position="98"/>
        <end position="120"/>
    </location>
</feature>
<evidence type="ECO:0000313" key="2">
    <source>
        <dbReference type="EMBL" id="EPZ14673.1"/>
    </source>
</evidence>
<dbReference type="eggNOG" id="ENOG5033DBN">
    <property type="taxonomic scope" value="Bacteria"/>
</dbReference>
<feature type="transmembrane region" description="Helical" evidence="1">
    <location>
        <begin position="479"/>
        <end position="497"/>
    </location>
</feature>
<dbReference type="EMBL" id="ATJV01000072">
    <property type="protein sequence ID" value="EPZ14673.1"/>
    <property type="molecule type" value="Genomic_DNA"/>
</dbReference>
<feature type="transmembrane region" description="Helical" evidence="1">
    <location>
        <begin position="694"/>
        <end position="712"/>
    </location>
</feature>
<sequence>MTGSFWVRPTEVLQVSLELTWFLPLLAGWLTFRHGIGVLCAWWPLVLLPSLGVTLDGGVGFRFGVSNATLLLSLVIAAAVDGRCALPSPRRWLRGNTALPVIAGFSLLVVAALDIAPWRVVSPPGELRVNLLAIPAVLILFLAIRWEALAGAIWTGRPQRTVGALAILGAALVLAGLASTGSVSLGFAGIRYGSYSLATWVPIICFGLVVLRCCRPRVLVALLITGLVINRLFALAIGSSLEPLITTAESPRLDWDALLGSLAAILAGHVFRALMAPGGGRLPDGKVIAQLALAWIALLLITPLLTRFTAPSYGWAMWLVAAIAFAAGTHWRARSLVFVPPLLMCVWLLAAMLAPAGLGGGASGPLATIGLVSLPFAFCGAFLAISRELAPLDSSHGGASVPTSAPAPSPATAAPIALVDVSPLAEIVEQIDRSATWRSFLVAAAPFLVLWQLFELYGAQRFVEQASEAFGGEPLLEDWHYALGALLALAPLGFAFWDWLDRQDRFRLLALVSGCMVGAVAWQLFAGLLGYGLVGLIDEFGDELLVIVGVFVCLVITLVSGLLAGTDRRIARTVFLSLSGILITAALVGIGWLWMEGDRDLEELLGTLAALVALAFVCLALARFVRLRLLLAGDRPRELLFGALRDKGFWVRMAAASGLPSSSWRLGALKNPAFWALFLARFVVYTGGVLARAWILIGTLVILVGHALFHAGKRLSAREMWRPAVAYSSDRPILFLRGFDDDQCTFRRRPWDLPARWLDLWSFRQNLDEALVDELAQFGPVIALGRPGDKRTPFGAQRHYSDHADWQQTLAAAARSAQTIVLVASDSPGVKWEYDLLKNEAMLDKVLLVFRPDPAHGAANRHAAEWFDSAAGAKIDEAIAAGLRPVSLRRDQGRALLTAAQTPSAAASVLSLRLHFHEAQAQ</sequence>
<keyword evidence="1" id="KW-0812">Transmembrane</keyword>
<protein>
    <submittedName>
        <fullName evidence="2">Uncharacterized protein</fullName>
    </submittedName>
</protein>